<evidence type="ECO:0000256" key="1">
    <source>
        <dbReference type="ARBA" id="ARBA00022485"/>
    </source>
</evidence>
<organism evidence="7 8">
    <name type="scientific">Anaerosalibacter massiliensis</name>
    <dbReference type="NCBI Taxonomy" id="1347392"/>
    <lineage>
        <taxon>Bacteria</taxon>
        <taxon>Bacillati</taxon>
        <taxon>Bacillota</taxon>
        <taxon>Tissierellia</taxon>
        <taxon>Tissierellales</taxon>
        <taxon>Sporanaerobacteraceae</taxon>
        <taxon>Anaerosalibacter</taxon>
    </lineage>
</organism>
<dbReference type="Pfam" id="PF13375">
    <property type="entry name" value="RnfC_N"/>
    <property type="match status" value="1"/>
</dbReference>
<evidence type="ECO:0000259" key="5">
    <source>
        <dbReference type="Pfam" id="PF01512"/>
    </source>
</evidence>
<feature type="domain" description="RnfC Barrel sandwich hybrid" evidence="6">
    <location>
        <begin position="3"/>
        <end position="58"/>
    </location>
</feature>
<keyword evidence="3" id="KW-0408">Iron</keyword>
<comment type="caution">
    <text evidence="7">The sequence shown here is derived from an EMBL/GenBank/DDBJ whole genome shotgun (WGS) entry which is preliminary data.</text>
</comment>
<dbReference type="InterPro" id="IPR031001">
    <property type="entry name" value="PR_assoc_PrdC"/>
</dbReference>
<dbReference type="PANTHER" id="PTHR43578:SF3">
    <property type="entry name" value="NADH-QUINONE OXIDOREDUCTASE SUBUNIT F"/>
    <property type="match status" value="1"/>
</dbReference>
<reference evidence="7" key="1">
    <citation type="submission" date="2022-07" db="EMBL/GenBank/DDBJ databases">
        <title>Enhanced cultured diversity of the mouse gut microbiota enables custom-made synthetic communities.</title>
        <authorList>
            <person name="Afrizal A."/>
        </authorList>
    </citation>
    <scope>NUCLEOTIDE SEQUENCE</scope>
    <source>
        <strain evidence="7">DSM 29482</strain>
    </source>
</reference>
<dbReference type="NCBIfam" id="TIGR04481">
    <property type="entry name" value="PR_assoc_PrdC"/>
    <property type="match status" value="1"/>
</dbReference>
<keyword evidence="1" id="KW-0004">4Fe-4S</keyword>
<keyword evidence="4" id="KW-0411">Iron-sulfur</keyword>
<dbReference type="RefSeq" id="WP_222704810.1">
    <property type="nucleotide sequence ID" value="NZ_JANJZL010000004.1"/>
</dbReference>
<dbReference type="Gene3D" id="3.40.50.11540">
    <property type="entry name" value="NADH-ubiquinone oxidoreductase 51kDa subunit"/>
    <property type="match status" value="1"/>
</dbReference>
<evidence type="ECO:0000256" key="4">
    <source>
        <dbReference type="ARBA" id="ARBA00023014"/>
    </source>
</evidence>
<accession>A0A9X2MFE3</accession>
<dbReference type="SUPFAM" id="SSF142984">
    <property type="entry name" value="Nqo1 middle domain-like"/>
    <property type="match status" value="1"/>
</dbReference>
<dbReference type="GO" id="GO:0051539">
    <property type="term" value="F:4 iron, 4 sulfur cluster binding"/>
    <property type="evidence" value="ECO:0007669"/>
    <property type="project" value="UniProtKB-KW"/>
</dbReference>
<feature type="domain" description="NADH-ubiquinone oxidoreductase 51kDa subunit FMN-binding" evidence="5">
    <location>
        <begin position="82"/>
        <end position="225"/>
    </location>
</feature>
<dbReference type="Pfam" id="PF01512">
    <property type="entry name" value="Complex1_51K"/>
    <property type="match status" value="1"/>
</dbReference>
<sequence>MNITILLKQHVGGLCKAIVTEGQEVKRGELIAIPDGLGSNIHSSVSGKIKRIEEDRVIIEADEKQSSKYVKIKVYDDYLESVKAAGVVGSGGAGFPTYIKLNVNLENGYVIANCVECESALHHNIKLLEDNPEIVIKGIKYAMKITKAPKAYIAIKEKNTKAIDSIKGCLSGADDIEIKKLKDIYPMGEERAIIHAIFDKWLEPTQLPLEANCVVLNAETLSNITRAIENRKPVIDKDITVVGKIKGGNKAHVLFQVPIGMPIANLIEKCGGIDGEYGEIIIGGPYTGKAEDINNAFVTKMSGGSIVTIPFPKYEGPVGLLVCACGANEERLRDIAEKMGAEVVGVVECKNVIDVRGAKKCKTPGDCPGQAQKIMSLKKNGAKRVIISNCSDCSNTVMCCAPKIGVPVYHHTDHVFRTLDYPLTRRLSL</sequence>
<evidence type="ECO:0000256" key="3">
    <source>
        <dbReference type="ARBA" id="ARBA00023004"/>
    </source>
</evidence>
<dbReference type="Proteomes" id="UP001142078">
    <property type="component" value="Unassembled WGS sequence"/>
</dbReference>
<dbReference type="EMBL" id="JANJZL010000004">
    <property type="protein sequence ID" value="MCR2043987.1"/>
    <property type="molecule type" value="Genomic_DNA"/>
</dbReference>
<dbReference type="PANTHER" id="PTHR43578">
    <property type="entry name" value="NADH-QUINONE OXIDOREDUCTASE SUBUNIT F"/>
    <property type="match status" value="1"/>
</dbReference>
<proteinExistence type="predicted"/>
<evidence type="ECO:0000259" key="6">
    <source>
        <dbReference type="Pfam" id="PF13375"/>
    </source>
</evidence>
<dbReference type="GO" id="GO:0046872">
    <property type="term" value="F:metal ion binding"/>
    <property type="evidence" value="ECO:0007669"/>
    <property type="project" value="UniProtKB-KW"/>
</dbReference>
<dbReference type="InterPro" id="IPR026902">
    <property type="entry name" value="RnfC_N"/>
</dbReference>
<dbReference type="AlphaFoldDB" id="A0A9X2MFE3"/>
<protein>
    <submittedName>
        <fullName evidence="7">Proline reductase-associated electron transfer protein PrdC</fullName>
    </submittedName>
</protein>
<evidence type="ECO:0000313" key="7">
    <source>
        <dbReference type="EMBL" id="MCR2043987.1"/>
    </source>
</evidence>
<keyword evidence="8" id="KW-1185">Reference proteome</keyword>
<dbReference type="InterPro" id="IPR011538">
    <property type="entry name" value="Nuo51_FMN-bd"/>
</dbReference>
<name>A0A9X2MFE3_9FIRM</name>
<keyword evidence="2" id="KW-0479">Metal-binding</keyword>
<evidence type="ECO:0000256" key="2">
    <source>
        <dbReference type="ARBA" id="ARBA00022723"/>
    </source>
</evidence>
<evidence type="ECO:0000313" key="8">
    <source>
        <dbReference type="Proteomes" id="UP001142078"/>
    </source>
</evidence>
<dbReference type="SUPFAM" id="SSF142019">
    <property type="entry name" value="Nqo1 FMN-binding domain-like"/>
    <property type="match status" value="1"/>
</dbReference>
<dbReference type="InterPro" id="IPR037225">
    <property type="entry name" value="Nuo51_FMN-bd_sf"/>
</dbReference>
<gene>
    <name evidence="7" type="primary">prdC</name>
    <name evidence="7" type="ORF">NSA23_07605</name>
</gene>